<gene>
    <name evidence="1" type="ORF">DB43_FS00020</name>
</gene>
<sequence>MTNFNEIISNTSKSNVKTLANQDAQLICKWSNRKQEADNGLGIAIFDGLDAIGSIQFEMKDKCTKDEGYENLLSAKIFETFGVYNAGIAAASFTECLNTIVVGVKVTEMKPEKAKIFFQKHCENLLSIFQEMRPRDLVELMMVTKMIILDYLSNREFIESVAANSEEKRTTKQIRGIKLSRLLLEFKDKFNKYRKPQQEIHVQHNHIYNQGQAIIGSHLSTEG</sequence>
<protein>
    <submittedName>
        <fullName evidence="1">Uncharacterized protein</fullName>
    </submittedName>
</protein>
<reference evidence="1 2" key="1">
    <citation type="journal article" date="2014" name="Mol. Biol. Evol.">
        <title>Massive expansion of Ubiquitination-related gene families within the Chlamydiae.</title>
        <authorList>
            <person name="Domman D."/>
            <person name="Collingro A."/>
            <person name="Lagkouvardos I."/>
            <person name="Gehre L."/>
            <person name="Weinmaier T."/>
            <person name="Rattei T."/>
            <person name="Subtil A."/>
            <person name="Horn M."/>
        </authorList>
    </citation>
    <scope>NUCLEOTIDE SEQUENCE [LARGE SCALE GENOMIC DNA]</scope>
    <source>
        <strain evidence="1 2">OEW1</strain>
    </source>
</reference>
<organism evidence="1 2">
    <name type="scientific">Parachlamydia acanthamoebae</name>
    <dbReference type="NCBI Taxonomy" id="83552"/>
    <lineage>
        <taxon>Bacteria</taxon>
        <taxon>Pseudomonadati</taxon>
        <taxon>Chlamydiota</taxon>
        <taxon>Chlamydiia</taxon>
        <taxon>Parachlamydiales</taxon>
        <taxon>Parachlamydiaceae</taxon>
        <taxon>Parachlamydia</taxon>
    </lineage>
</organism>
<accession>A0A0C1C2D7</accession>
<dbReference type="EMBL" id="JSAM01000062">
    <property type="protein sequence ID" value="KIA77761.1"/>
    <property type="molecule type" value="Genomic_DNA"/>
</dbReference>
<dbReference type="AlphaFoldDB" id="A0A0C1C2D7"/>
<dbReference type="RefSeq" id="WP_013924999.1">
    <property type="nucleotide sequence ID" value="NZ_JSAM01000062.1"/>
</dbReference>
<dbReference type="Proteomes" id="UP000031307">
    <property type="component" value="Unassembled WGS sequence"/>
</dbReference>
<dbReference type="PATRIC" id="fig|83552.4.peg.1010"/>
<evidence type="ECO:0000313" key="1">
    <source>
        <dbReference type="EMBL" id="KIA77761.1"/>
    </source>
</evidence>
<comment type="caution">
    <text evidence="1">The sequence shown here is derived from an EMBL/GenBank/DDBJ whole genome shotgun (WGS) entry which is preliminary data.</text>
</comment>
<name>A0A0C1C2D7_9BACT</name>
<proteinExistence type="predicted"/>
<evidence type="ECO:0000313" key="2">
    <source>
        <dbReference type="Proteomes" id="UP000031307"/>
    </source>
</evidence>